<organism evidence="9 10">
    <name type="scientific">Subtercola vilae</name>
    <dbReference type="NCBI Taxonomy" id="2056433"/>
    <lineage>
        <taxon>Bacteria</taxon>
        <taxon>Bacillati</taxon>
        <taxon>Actinomycetota</taxon>
        <taxon>Actinomycetes</taxon>
        <taxon>Micrococcales</taxon>
        <taxon>Microbacteriaceae</taxon>
        <taxon>Subtercola</taxon>
    </lineage>
</organism>
<feature type="transmembrane region" description="Helical" evidence="8">
    <location>
        <begin position="354"/>
        <end position="371"/>
    </location>
</feature>
<feature type="transmembrane region" description="Helical" evidence="8">
    <location>
        <begin position="184"/>
        <end position="205"/>
    </location>
</feature>
<evidence type="ECO:0000256" key="2">
    <source>
        <dbReference type="ARBA" id="ARBA00022475"/>
    </source>
</evidence>
<keyword evidence="10" id="KW-1185">Reference proteome</keyword>
<feature type="transmembrane region" description="Helical" evidence="8">
    <location>
        <begin position="217"/>
        <end position="243"/>
    </location>
</feature>
<evidence type="ECO:0000256" key="8">
    <source>
        <dbReference type="SAM" id="Phobius"/>
    </source>
</evidence>
<feature type="transmembrane region" description="Helical" evidence="8">
    <location>
        <begin position="121"/>
        <end position="139"/>
    </location>
</feature>
<evidence type="ECO:0000256" key="3">
    <source>
        <dbReference type="ARBA" id="ARBA00022676"/>
    </source>
</evidence>
<feature type="transmembrane region" description="Helical" evidence="8">
    <location>
        <begin position="64"/>
        <end position="88"/>
    </location>
</feature>
<sequence length="496" mass="52205">MTTAQRVPTKRSHTDGRAWAVAFWVLLSAGVALRIALLFTPAFTVDSDNAIVYLVAKHISEGDIAWFFWGQTYGGTLLEFVAGAAMLVFGAHIEVLSVVATLIFAGVAVLVRQLGTLLFDTRVGTVAGIVFWFSGYYTLKVSISEPGFYGPSLLLGLGVIIVSLRTDARHPVLQWATVGLLAGLAFWQSPMAAALALPAIVILVLRQRRAPGLWKRIVAAALAATVGALPWLIAFSVSLGALSPKGASHFSPRGFVTLFTSTLASTFGAAGGIPSILIALACAALLVLLGVLAVRHRNPGAAALFLGTALASLVIVVGSGVVLSANDTRYSVYLLPALTLSLAYAAVRVRWVPVVVVALAVGLTLTHIAVVKPTLSWTTAGRYGVGDITGLGNYLTSRGVTAVYGDYWIAYSLAAETHEHVTAASLSEPRRYAPYETAAAALDPRVVVVQAGNENDAALKSGTKAVGAFERTEVDGFAIYSFAAPFDPYASLWALY</sequence>
<accession>A0A4T2C1H3</accession>
<dbReference type="GO" id="GO:0005886">
    <property type="term" value="C:plasma membrane"/>
    <property type="evidence" value="ECO:0007669"/>
    <property type="project" value="UniProtKB-SubCell"/>
</dbReference>
<keyword evidence="2" id="KW-1003">Cell membrane</keyword>
<evidence type="ECO:0000256" key="1">
    <source>
        <dbReference type="ARBA" id="ARBA00004651"/>
    </source>
</evidence>
<evidence type="ECO:0000313" key="10">
    <source>
        <dbReference type="Proteomes" id="UP000306192"/>
    </source>
</evidence>
<dbReference type="InterPro" id="IPR050297">
    <property type="entry name" value="LipidA_mod_glycosyltrf_83"/>
</dbReference>
<dbReference type="RefSeq" id="WP_136641627.1">
    <property type="nucleotide sequence ID" value="NZ_QYRT01000010.1"/>
</dbReference>
<dbReference type="EMBL" id="QYRT01000010">
    <property type="protein sequence ID" value="TIH37807.1"/>
    <property type="molecule type" value="Genomic_DNA"/>
</dbReference>
<comment type="caution">
    <text evidence="9">The sequence shown here is derived from an EMBL/GenBank/DDBJ whole genome shotgun (WGS) entry which is preliminary data.</text>
</comment>
<dbReference type="GO" id="GO:0016763">
    <property type="term" value="F:pentosyltransferase activity"/>
    <property type="evidence" value="ECO:0007669"/>
    <property type="project" value="TreeGrafter"/>
</dbReference>
<evidence type="ECO:0000256" key="7">
    <source>
        <dbReference type="ARBA" id="ARBA00023136"/>
    </source>
</evidence>
<protein>
    <recommendedName>
        <fullName evidence="11">Glycosyltransferase RgtA/B/C/D-like domain-containing protein</fullName>
    </recommendedName>
</protein>
<evidence type="ECO:0008006" key="11">
    <source>
        <dbReference type="Google" id="ProtNLM"/>
    </source>
</evidence>
<feature type="transmembrane region" description="Helical" evidence="8">
    <location>
        <begin position="95"/>
        <end position="115"/>
    </location>
</feature>
<keyword evidence="5 8" id="KW-0812">Transmembrane</keyword>
<evidence type="ECO:0000256" key="6">
    <source>
        <dbReference type="ARBA" id="ARBA00022989"/>
    </source>
</evidence>
<feature type="transmembrane region" description="Helical" evidence="8">
    <location>
        <begin position="301"/>
        <end position="324"/>
    </location>
</feature>
<feature type="transmembrane region" description="Helical" evidence="8">
    <location>
        <begin position="21"/>
        <end position="44"/>
    </location>
</feature>
<evidence type="ECO:0000313" key="9">
    <source>
        <dbReference type="EMBL" id="TIH37807.1"/>
    </source>
</evidence>
<keyword evidence="6 8" id="KW-1133">Transmembrane helix</keyword>
<keyword evidence="4" id="KW-0808">Transferase</keyword>
<feature type="transmembrane region" description="Helical" evidence="8">
    <location>
        <begin position="263"/>
        <end position="294"/>
    </location>
</feature>
<name>A0A4T2C1H3_9MICO</name>
<reference evidence="9 10" key="1">
    <citation type="journal article" date="2019" name="Microorganisms">
        <title>Systematic Affiliation and Genome Analysis of Subtercola vilae DB165(T) with Particular Emphasis on Cold Adaptation of an Isolate from a High-Altitude Cold Volcano Lake.</title>
        <authorList>
            <person name="Villalobos A.S."/>
            <person name="Wiese J."/>
            <person name="Imhoff J.F."/>
            <person name="Dorador C."/>
            <person name="Keller A."/>
            <person name="Hentschel U."/>
        </authorList>
    </citation>
    <scope>NUCLEOTIDE SEQUENCE [LARGE SCALE GENOMIC DNA]</scope>
    <source>
        <strain evidence="9 10">DB165</strain>
    </source>
</reference>
<dbReference type="PANTHER" id="PTHR33908:SF11">
    <property type="entry name" value="MEMBRANE PROTEIN"/>
    <property type="match status" value="1"/>
</dbReference>
<dbReference type="AlphaFoldDB" id="A0A4T2C1H3"/>
<keyword evidence="7 8" id="KW-0472">Membrane</keyword>
<dbReference type="Proteomes" id="UP000306192">
    <property type="component" value="Unassembled WGS sequence"/>
</dbReference>
<dbReference type="OrthoDB" id="5124967at2"/>
<keyword evidence="3" id="KW-0328">Glycosyltransferase</keyword>
<evidence type="ECO:0000256" key="4">
    <source>
        <dbReference type="ARBA" id="ARBA00022679"/>
    </source>
</evidence>
<evidence type="ECO:0000256" key="5">
    <source>
        <dbReference type="ARBA" id="ARBA00022692"/>
    </source>
</evidence>
<dbReference type="PANTHER" id="PTHR33908">
    <property type="entry name" value="MANNOSYLTRANSFERASE YKCB-RELATED"/>
    <property type="match status" value="1"/>
</dbReference>
<gene>
    <name evidence="9" type="ORF">D4765_07280</name>
</gene>
<proteinExistence type="predicted"/>
<comment type="subcellular location">
    <subcellularLocation>
        <location evidence="1">Cell membrane</location>
        <topology evidence="1">Multi-pass membrane protein</topology>
    </subcellularLocation>
</comment>
<dbReference type="GO" id="GO:0009103">
    <property type="term" value="P:lipopolysaccharide biosynthetic process"/>
    <property type="evidence" value="ECO:0007669"/>
    <property type="project" value="UniProtKB-ARBA"/>
</dbReference>
<feature type="transmembrane region" description="Helical" evidence="8">
    <location>
        <begin position="146"/>
        <end position="164"/>
    </location>
</feature>